<gene>
    <name evidence="1" type="ORF">FIBSPDRAFT_898788</name>
</gene>
<keyword evidence="2" id="KW-1185">Reference proteome</keyword>
<evidence type="ECO:0000313" key="2">
    <source>
        <dbReference type="Proteomes" id="UP000076532"/>
    </source>
</evidence>
<dbReference type="EMBL" id="KV417659">
    <property type="protein sequence ID" value="KZP11659.1"/>
    <property type="molecule type" value="Genomic_DNA"/>
</dbReference>
<protein>
    <submittedName>
        <fullName evidence="1">Uncharacterized protein</fullName>
    </submittedName>
</protein>
<name>A0A166AJ62_9AGAM</name>
<dbReference type="AlphaFoldDB" id="A0A166AJ62"/>
<evidence type="ECO:0000313" key="1">
    <source>
        <dbReference type="EMBL" id="KZP11659.1"/>
    </source>
</evidence>
<accession>A0A166AJ62</accession>
<reference evidence="1 2" key="1">
    <citation type="journal article" date="2016" name="Mol. Biol. Evol.">
        <title>Comparative Genomics of Early-Diverging Mushroom-Forming Fungi Provides Insights into the Origins of Lignocellulose Decay Capabilities.</title>
        <authorList>
            <person name="Nagy L.G."/>
            <person name="Riley R."/>
            <person name="Tritt A."/>
            <person name="Adam C."/>
            <person name="Daum C."/>
            <person name="Floudas D."/>
            <person name="Sun H."/>
            <person name="Yadav J.S."/>
            <person name="Pangilinan J."/>
            <person name="Larsson K.H."/>
            <person name="Matsuura K."/>
            <person name="Barry K."/>
            <person name="Labutti K."/>
            <person name="Kuo R."/>
            <person name="Ohm R.A."/>
            <person name="Bhattacharya S.S."/>
            <person name="Shirouzu T."/>
            <person name="Yoshinaga Y."/>
            <person name="Martin F.M."/>
            <person name="Grigoriev I.V."/>
            <person name="Hibbett D.S."/>
        </authorList>
    </citation>
    <scope>NUCLEOTIDE SEQUENCE [LARGE SCALE GENOMIC DNA]</scope>
    <source>
        <strain evidence="1 2">CBS 109695</strain>
    </source>
</reference>
<proteinExistence type="predicted"/>
<organism evidence="1 2">
    <name type="scientific">Athelia psychrophila</name>
    <dbReference type="NCBI Taxonomy" id="1759441"/>
    <lineage>
        <taxon>Eukaryota</taxon>
        <taxon>Fungi</taxon>
        <taxon>Dikarya</taxon>
        <taxon>Basidiomycota</taxon>
        <taxon>Agaricomycotina</taxon>
        <taxon>Agaricomycetes</taxon>
        <taxon>Agaricomycetidae</taxon>
        <taxon>Atheliales</taxon>
        <taxon>Atheliaceae</taxon>
        <taxon>Athelia</taxon>
    </lineage>
</organism>
<sequence>MAGYDHSSVCDTASNYECAVRDGHIHDLRRQTLGGPQSGKRRCTKDAPLVIGTGHPIVKRPSRFALDNDDDGHNDAGEAGEWTGCMEKDSPRTLQHQLQSWAVFAPPLHTTLPTTYIRAPTHFKNVQGANQVNSAPTQFVYDVE</sequence>
<dbReference type="Proteomes" id="UP000076532">
    <property type="component" value="Unassembled WGS sequence"/>
</dbReference>